<keyword evidence="2" id="KW-1185">Reference proteome</keyword>
<dbReference type="EMBL" id="MU003711">
    <property type="protein sequence ID" value="KAF2804976.1"/>
    <property type="molecule type" value="Genomic_DNA"/>
</dbReference>
<name>A0A6A6Y815_9PEZI</name>
<reference evidence="3" key="2">
    <citation type="submission" date="2020-04" db="EMBL/GenBank/DDBJ databases">
        <authorList>
            <consortium name="NCBI Genome Project"/>
        </authorList>
    </citation>
    <scope>NUCLEOTIDE SEQUENCE</scope>
    <source>
        <strain evidence="3">CBS 304.34</strain>
    </source>
</reference>
<evidence type="ECO:0000313" key="3">
    <source>
        <dbReference type="RefSeq" id="XP_033571940.1"/>
    </source>
</evidence>
<dbReference type="OrthoDB" id="5410873at2759"/>
<accession>A0A6A6Y815</accession>
<proteinExistence type="predicted"/>
<dbReference type="RefSeq" id="XP_033571940.1">
    <property type="nucleotide sequence ID" value="XM_033726807.1"/>
</dbReference>
<reference evidence="3" key="3">
    <citation type="submission" date="2025-04" db="UniProtKB">
        <authorList>
            <consortium name="RefSeq"/>
        </authorList>
    </citation>
    <scope>IDENTIFICATION</scope>
    <source>
        <strain evidence="3">CBS 304.34</strain>
    </source>
</reference>
<organism evidence="1">
    <name type="scientific">Mytilinidion resinicola</name>
    <dbReference type="NCBI Taxonomy" id="574789"/>
    <lineage>
        <taxon>Eukaryota</taxon>
        <taxon>Fungi</taxon>
        <taxon>Dikarya</taxon>
        <taxon>Ascomycota</taxon>
        <taxon>Pezizomycotina</taxon>
        <taxon>Dothideomycetes</taxon>
        <taxon>Pleosporomycetidae</taxon>
        <taxon>Mytilinidiales</taxon>
        <taxon>Mytilinidiaceae</taxon>
        <taxon>Mytilinidion</taxon>
    </lineage>
</organism>
<gene>
    <name evidence="1 3" type="ORF">BDZ99DRAFT_544015</name>
</gene>
<reference evidence="1 3" key="1">
    <citation type="journal article" date="2020" name="Stud. Mycol.">
        <title>101 Dothideomycetes genomes: a test case for predicting lifestyles and emergence of pathogens.</title>
        <authorList>
            <person name="Haridas S."/>
            <person name="Albert R."/>
            <person name="Binder M."/>
            <person name="Bloem J."/>
            <person name="Labutti K."/>
            <person name="Salamov A."/>
            <person name="Andreopoulos B."/>
            <person name="Baker S."/>
            <person name="Barry K."/>
            <person name="Bills G."/>
            <person name="Bluhm B."/>
            <person name="Cannon C."/>
            <person name="Castanera R."/>
            <person name="Culley D."/>
            <person name="Daum C."/>
            <person name="Ezra D."/>
            <person name="Gonzalez J."/>
            <person name="Henrissat B."/>
            <person name="Kuo A."/>
            <person name="Liang C."/>
            <person name="Lipzen A."/>
            <person name="Lutzoni F."/>
            <person name="Magnuson J."/>
            <person name="Mondo S."/>
            <person name="Nolan M."/>
            <person name="Ohm R."/>
            <person name="Pangilinan J."/>
            <person name="Park H.-J."/>
            <person name="Ramirez L."/>
            <person name="Alfaro M."/>
            <person name="Sun H."/>
            <person name="Tritt A."/>
            <person name="Yoshinaga Y."/>
            <person name="Zwiers L.-H."/>
            <person name="Turgeon B."/>
            <person name="Goodwin S."/>
            <person name="Spatafora J."/>
            <person name="Crous P."/>
            <person name="Grigoriev I."/>
        </authorList>
    </citation>
    <scope>NUCLEOTIDE SEQUENCE</scope>
    <source>
        <strain evidence="1 3">CBS 304.34</strain>
    </source>
</reference>
<evidence type="ECO:0000313" key="1">
    <source>
        <dbReference type="EMBL" id="KAF2804976.1"/>
    </source>
</evidence>
<evidence type="ECO:0000313" key="2">
    <source>
        <dbReference type="Proteomes" id="UP000504636"/>
    </source>
</evidence>
<dbReference type="AlphaFoldDB" id="A0A6A6Y815"/>
<dbReference type="Proteomes" id="UP000504636">
    <property type="component" value="Unplaced"/>
</dbReference>
<dbReference type="GeneID" id="54467700"/>
<protein>
    <submittedName>
        <fullName evidence="1 3">Uncharacterized protein</fullName>
    </submittedName>
</protein>
<sequence>MTCLLPGLADELQLLIIDAIQDLDALDDPDTQGYPKTLLNLSTTCSRYRALLQPNLFDTVTLRNTVASAASIQALAVSEYIENVKHLQFKGSIDMRKLAAVMDGVICSRGGSIGVYKYHQAAAAVVFPSPVRDILSNLRLFPNLDTLTLSFGVGLTWWPEHTNCGGGEDARTHP</sequence>